<dbReference type="STRING" id="989370.AOQ71_07740"/>
<comment type="caution">
    <text evidence="1">The sequence shown here is derived from an EMBL/GenBank/DDBJ whole genome shotgun (WGS) entry which is preliminary data.</text>
</comment>
<gene>
    <name evidence="1" type="ORF">AOQ71_07740</name>
</gene>
<reference evidence="1 2" key="1">
    <citation type="submission" date="2015-09" db="EMBL/GenBank/DDBJ databases">
        <title>Draft Genome Sequence of Bradyrhizobium manausense Strain BR 3351T, a Novel Symbiotic Nitrogen-Fixing Alphaproteobacterium Isolated from Brazilian Amazon Rain Forest.</title>
        <authorList>
            <person name="De Araujo J.L."/>
            <person name="Zilli J.E."/>
        </authorList>
    </citation>
    <scope>NUCLEOTIDE SEQUENCE [LARGE SCALE GENOMIC DNA]</scope>
    <source>
        <strain evidence="1 2">BR3351</strain>
    </source>
</reference>
<dbReference type="Proteomes" id="UP000051936">
    <property type="component" value="Unassembled WGS sequence"/>
</dbReference>
<dbReference type="EMBL" id="LJYG01000034">
    <property type="protein sequence ID" value="KRQ15779.1"/>
    <property type="molecule type" value="Genomic_DNA"/>
</dbReference>
<proteinExistence type="predicted"/>
<organism evidence="1 2">
    <name type="scientific">Bradyrhizobium manausense</name>
    <dbReference type="NCBI Taxonomy" id="989370"/>
    <lineage>
        <taxon>Bacteria</taxon>
        <taxon>Pseudomonadati</taxon>
        <taxon>Pseudomonadota</taxon>
        <taxon>Alphaproteobacteria</taxon>
        <taxon>Hyphomicrobiales</taxon>
        <taxon>Nitrobacteraceae</taxon>
        <taxon>Bradyrhizobium</taxon>
    </lineage>
</organism>
<keyword evidence="2" id="KW-1185">Reference proteome</keyword>
<name>A0A0R3E0N5_9BRAD</name>
<sequence length="283" mass="31543">MELRPIDVWNAATFDQDLMVVLDEHANLIQNYMTTDHEIFLAYDCGKGPGRRLIRPDNPYAGGFYALRDAIGEMMQERTIRAYHYTRMTDSEIAILHRDGVHLSTPTTLRARLDALVAAGNLSAEASSILYDASPFHSEQLQSRSNKFWMVSHPIATDDSGVIPLMSHWGGEVASMRMRDRVRLAELAKIGTARVLELAVPLSLTNHSHAAGKAVVATYGRIRGCIPDKSAFDLYAQQRLQPDAILAVHSETDPSFTQIGRGYPTDFVDVDIGRWKELTGEDD</sequence>
<evidence type="ECO:0000313" key="1">
    <source>
        <dbReference type="EMBL" id="KRQ15779.1"/>
    </source>
</evidence>
<evidence type="ECO:0000313" key="2">
    <source>
        <dbReference type="Proteomes" id="UP000051936"/>
    </source>
</evidence>
<protein>
    <submittedName>
        <fullName evidence="1">Uncharacterized protein</fullName>
    </submittedName>
</protein>
<dbReference type="AlphaFoldDB" id="A0A0R3E0N5"/>
<accession>A0A0R3E0N5</accession>